<reference evidence="2" key="1">
    <citation type="submission" date="2023-07" db="EMBL/GenBank/DDBJ databases">
        <title>draft genome sequence of fig (Ficus carica).</title>
        <authorList>
            <person name="Takahashi T."/>
            <person name="Nishimura K."/>
        </authorList>
    </citation>
    <scope>NUCLEOTIDE SEQUENCE</scope>
</reference>
<dbReference type="EMBL" id="BTGU01000474">
    <property type="protein sequence ID" value="GMN67603.1"/>
    <property type="molecule type" value="Genomic_DNA"/>
</dbReference>
<dbReference type="AlphaFoldDB" id="A0AA88J801"/>
<name>A0AA88J801_FICCA</name>
<keyword evidence="3" id="KW-1185">Reference proteome</keyword>
<proteinExistence type="predicted"/>
<dbReference type="Proteomes" id="UP001187192">
    <property type="component" value="Unassembled WGS sequence"/>
</dbReference>
<gene>
    <name evidence="1" type="ORF">TIFTF001_036664</name>
    <name evidence="2" type="ORF">TIFTF001_036670</name>
</gene>
<organism evidence="2 3">
    <name type="scientific">Ficus carica</name>
    <name type="common">Common fig</name>
    <dbReference type="NCBI Taxonomy" id="3494"/>
    <lineage>
        <taxon>Eukaryota</taxon>
        <taxon>Viridiplantae</taxon>
        <taxon>Streptophyta</taxon>
        <taxon>Embryophyta</taxon>
        <taxon>Tracheophyta</taxon>
        <taxon>Spermatophyta</taxon>
        <taxon>Magnoliopsida</taxon>
        <taxon>eudicotyledons</taxon>
        <taxon>Gunneridae</taxon>
        <taxon>Pentapetalae</taxon>
        <taxon>rosids</taxon>
        <taxon>fabids</taxon>
        <taxon>Rosales</taxon>
        <taxon>Moraceae</taxon>
        <taxon>Ficeae</taxon>
        <taxon>Ficus</taxon>
    </lineage>
</organism>
<evidence type="ECO:0000313" key="3">
    <source>
        <dbReference type="Proteomes" id="UP001187192"/>
    </source>
</evidence>
<evidence type="ECO:0000313" key="1">
    <source>
        <dbReference type="EMBL" id="GMN67603.1"/>
    </source>
</evidence>
<sequence length="114" mass="13302">MQEERQSFGKAKMIIPEIEGSSSIYRRSSRVRVLGETRSKVGGDPCSRWVQGQGWRQLRGEVESRFRRPMPVWNLLLGFRCSEHCFVRVYGPFRRERGTWSTNDSVLGERPAIR</sequence>
<protein>
    <submittedName>
        <fullName evidence="2">Uncharacterized protein</fullName>
    </submittedName>
</protein>
<evidence type="ECO:0000313" key="2">
    <source>
        <dbReference type="EMBL" id="GMN67608.1"/>
    </source>
</evidence>
<dbReference type="EMBL" id="BTGU01000475">
    <property type="protein sequence ID" value="GMN67608.1"/>
    <property type="molecule type" value="Genomic_DNA"/>
</dbReference>
<accession>A0AA88J801</accession>
<comment type="caution">
    <text evidence="2">The sequence shown here is derived from an EMBL/GenBank/DDBJ whole genome shotgun (WGS) entry which is preliminary data.</text>
</comment>